<evidence type="ECO:0000256" key="8">
    <source>
        <dbReference type="ARBA" id="ARBA00022670"/>
    </source>
</evidence>
<evidence type="ECO:0000256" key="11">
    <source>
        <dbReference type="ARBA" id="ARBA00022801"/>
    </source>
</evidence>
<keyword evidence="13" id="KW-0862">Zinc</keyword>
<dbReference type="GO" id="GO:0048471">
    <property type="term" value="C:perinuclear region of cytoplasm"/>
    <property type="evidence" value="ECO:0007669"/>
    <property type="project" value="UniProtKB-SubCell"/>
</dbReference>
<evidence type="ECO:0000256" key="7">
    <source>
        <dbReference type="ARBA" id="ARBA00022553"/>
    </source>
</evidence>
<evidence type="ECO:0000256" key="1">
    <source>
        <dbReference type="ARBA" id="ARBA00000707"/>
    </source>
</evidence>
<dbReference type="PROSITE" id="PS50245">
    <property type="entry name" value="CAP_GLY_2"/>
    <property type="match status" value="1"/>
</dbReference>
<feature type="binding site" evidence="14">
    <location>
        <position position="242"/>
    </location>
    <ligand>
        <name>ATP</name>
        <dbReference type="ChEBI" id="CHEBI:30616"/>
    </ligand>
</feature>
<dbReference type="Proteomes" id="UP001159428">
    <property type="component" value="Unassembled WGS sequence"/>
</dbReference>
<dbReference type="GO" id="GO:0006508">
    <property type="term" value="P:proteolysis"/>
    <property type="evidence" value="ECO:0007669"/>
    <property type="project" value="UniProtKB-KW"/>
</dbReference>
<dbReference type="InterPro" id="IPR008266">
    <property type="entry name" value="Tyr_kinase_AS"/>
</dbReference>
<dbReference type="SUPFAM" id="SSF54001">
    <property type="entry name" value="Cysteine proteinases"/>
    <property type="match status" value="1"/>
</dbReference>
<feature type="compositionally biased region" description="Polar residues" evidence="16">
    <location>
        <begin position="846"/>
        <end position="855"/>
    </location>
</feature>
<evidence type="ECO:0000256" key="5">
    <source>
        <dbReference type="ARBA" id="ARBA00012759"/>
    </source>
</evidence>
<keyword evidence="14" id="KW-0547">Nucleotide-binding</keyword>
<dbReference type="EMBL" id="CALNXJ010000055">
    <property type="protein sequence ID" value="CAH3154466.1"/>
    <property type="molecule type" value="Genomic_DNA"/>
</dbReference>
<evidence type="ECO:0000256" key="10">
    <source>
        <dbReference type="ARBA" id="ARBA00022786"/>
    </source>
</evidence>
<feature type="coiled-coil region" evidence="15">
    <location>
        <begin position="14"/>
        <end position="195"/>
    </location>
</feature>
<feature type="compositionally biased region" description="Polar residues" evidence="16">
    <location>
        <begin position="864"/>
        <end position="873"/>
    </location>
</feature>
<dbReference type="SUPFAM" id="SSF74924">
    <property type="entry name" value="Cap-Gly domain"/>
    <property type="match status" value="2"/>
</dbReference>
<dbReference type="GO" id="GO:0004672">
    <property type="term" value="F:protein kinase activity"/>
    <property type="evidence" value="ECO:0007669"/>
    <property type="project" value="InterPro"/>
</dbReference>
<dbReference type="SUPFAM" id="SSF56112">
    <property type="entry name" value="Protein kinase-like (PK-like)"/>
    <property type="match status" value="1"/>
</dbReference>
<keyword evidence="15" id="KW-0175">Coiled coil</keyword>
<reference evidence="20 21" key="1">
    <citation type="submission" date="2022-05" db="EMBL/GenBank/DDBJ databases">
        <authorList>
            <consortium name="Genoscope - CEA"/>
            <person name="William W."/>
        </authorList>
    </citation>
    <scope>NUCLEOTIDE SEQUENCE [LARGE SCALE GENOMIC DNA]</scope>
</reference>
<organism evidence="20 21">
    <name type="scientific">Pocillopora meandrina</name>
    <dbReference type="NCBI Taxonomy" id="46732"/>
    <lineage>
        <taxon>Eukaryota</taxon>
        <taxon>Metazoa</taxon>
        <taxon>Cnidaria</taxon>
        <taxon>Anthozoa</taxon>
        <taxon>Hexacorallia</taxon>
        <taxon>Scleractinia</taxon>
        <taxon>Astrocoeniina</taxon>
        <taxon>Pocilloporidae</taxon>
        <taxon>Pocillopora</taxon>
    </lineage>
</organism>
<gene>
    <name evidence="20" type="ORF">PMEA_00027572</name>
</gene>
<dbReference type="Gene3D" id="3.30.200.20">
    <property type="entry name" value="Phosphorylase Kinase, domain 1"/>
    <property type="match status" value="1"/>
</dbReference>
<feature type="compositionally biased region" description="Basic and acidic residues" evidence="16">
    <location>
        <begin position="969"/>
        <end position="981"/>
    </location>
</feature>
<keyword evidence="10" id="KW-0833">Ubl conjugation pathway</keyword>
<keyword evidence="8" id="KW-0645">Protease</keyword>
<dbReference type="InterPro" id="IPR017441">
    <property type="entry name" value="Protein_kinase_ATP_BS"/>
</dbReference>
<dbReference type="PROSITE" id="PS50011">
    <property type="entry name" value="PROTEIN_KINASE_DOM"/>
    <property type="match status" value="1"/>
</dbReference>
<evidence type="ECO:0000259" key="19">
    <source>
        <dbReference type="PROSITE" id="PS50245"/>
    </source>
</evidence>
<evidence type="ECO:0000313" key="21">
    <source>
        <dbReference type="Proteomes" id="UP001159428"/>
    </source>
</evidence>
<dbReference type="PROSITE" id="PS00109">
    <property type="entry name" value="PROTEIN_KINASE_TYR"/>
    <property type="match status" value="1"/>
</dbReference>
<keyword evidence="7" id="KW-0597">Phosphoprotein</keyword>
<keyword evidence="14" id="KW-0067">ATP-binding</keyword>
<evidence type="ECO:0000256" key="15">
    <source>
        <dbReference type="SAM" id="Coils"/>
    </source>
</evidence>
<feature type="domain" description="CAP-Gly" evidence="19">
    <location>
        <begin position="568"/>
        <end position="612"/>
    </location>
</feature>
<dbReference type="GO" id="GO:0046872">
    <property type="term" value="F:metal ion binding"/>
    <property type="evidence" value="ECO:0007669"/>
    <property type="project" value="UniProtKB-KW"/>
</dbReference>
<protein>
    <recommendedName>
        <fullName evidence="5">ubiquitinyl hydrolase 1</fullName>
        <ecNumber evidence="5">3.4.19.12</ecNumber>
    </recommendedName>
</protein>
<evidence type="ECO:0000259" key="17">
    <source>
        <dbReference type="PROSITE" id="PS50011"/>
    </source>
</evidence>
<dbReference type="Gene3D" id="1.10.510.10">
    <property type="entry name" value="Transferase(Phosphotransferase) domain 1"/>
    <property type="match status" value="2"/>
</dbReference>
<comment type="subcellular location">
    <subcellularLocation>
        <location evidence="2">Cytoplasm</location>
        <location evidence="2">Cytoskeleton</location>
        <location evidence="2">Microtubule organizing center</location>
        <location evidence="2">Centrosome</location>
    </subcellularLocation>
    <subcellularLocation>
        <location evidence="3">Cytoplasm</location>
        <location evidence="3">Perinuclear region</location>
    </subcellularLocation>
</comment>
<dbReference type="Pfam" id="PF01302">
    <property type="entry name" value="CAP_GLY"/>
    <property type="match status" value="2"/>
</dbReference>
<keyword evidence="12" id="KW-0788">Thiol protease</keyword>
<dbReference type="GO" id="GO:0016579">
    <property type="term" value="P:protein deubiquitination"/>
    <property type="evidence" value="ECO:0007669"/>
    <property type="project" value="InterPro"/>
</dbReference>
<name>A0AAU9XRD5_9CNID</name>
<dbReference type="Pfam" id="PF00443">
    <property type="entry name" value="UCH"/>
    <property type="match status" value="1"/>
</dbReference>
<dbReference type="PROSITE" id="PS50235">
    <property type="entry name" value="USP_3"/>
    <property type="match status" value="1"/>
</dbReference>
<evidence type="ECO:0000256" key="12">
    <source>
        <dbReference type="ARBA" id="ARBA00022807"/>
    </source>
</evidence>
<keyword evidence="6" id="KW-0963">Cytoplasm</keyword>
<dbReference type="InterPro" id="IPR001394">
    <property type="entry name" value="Peptidase_C19_UCH"/>
</dbReference>
<comment type="catalytic activity">
    <reaction evidence="1">
        <text>Thiol-dependent hydrolysis of ester, thioester, amide, peptide and isopeptide bonds formed by the C-terminal Gly of ubiquitin (a 76-residue protein attached to proteins as an intracellular targeting signal).</text>
        <dbReference type="EC" id="3.4.19.12"/>
    </reaction>
</comment>
<dbReference type="Pfam" id="PF00069">
    <property type="entry name" value="Pkinase"/>
    <property type="match status" value="1"/>
</dbReference>
<comment type="caution">
    <text evidence="20">The sequence shown here is derived from an EMBL/GenBank/DDBJ whole genome shotgun (WGS) entry which is preliminary data.</text>
</comment>
<evidence type="ECO:0000256" key="3">
    <source>
        <dbReference type="ARBA" id="ARBA00004556"/>
    </source>
</evidence>
<proteinExistence type="inferred from homology"/>
<dbReference type="Gene3D" id="3.90.70.10">
    <property type="entry name" value="Cysteine proteinases"/>
    <property type="match status" value="1"/>
</dbReference>
<dbReference type="GO" id="GO:0005524">
    <property type="term" value="F:ATP binding"/>
    <property type="evidence" value="ECO:0007669"/>
    <property type="project" value="UniProtKB-UniRule"/>
</dbReference>
<dbReference type="InterPro" id="IPR000938">
    <property type="entry name" value="CAP-Gly_domain"/>
</dbReference>
<dbReference type="PANTHER" id="PTHR11830">
    <property type="entry name" value="40S RIBOSOMAL PROTEIN S3A"/>
    <property type="match status" value="1"/>
</dbReference>
<comment type="similarity">
    <text evidence="4">Belongs to the peptidase C19 family.</text>
</comment>
<keyword evidence="11" id="KW-0378">Hydrolase</keyword>
<feature type="compositionally biased region" description="Polar residues" evidence="16">
    <location>
        <begin position="755"/>
        <end position="766"/>
    </location>
</feature>
<sequence>MEENEPGGNVHRLVRELEEQVTHLQAELREKELRETSLHEQLKKKEQLEENLRKQSVEMEQQLTNLRGQVQERKEQLRDITQQMTIVREQLQDKNEETANLQNQATALRQQLEEKDQEMNELETTLSTAQDELREHQRQLIDVTQQMTIVRGQLQEKNEETANLQDQATALRQQLEEKDQEINELETTLSTAQDELCEYQRQQSPEWVISRDHIQLTDRFLGSGGWGSVVEGKYCGCSVAVKQIHELILSPHNRKLFEREIDIASRCRHPCLLQFIGATNDEGNPLFVTELMETSLRTLLEQRALSEAELSFIFLDVARALNYLHQKQPSPIIHRDISSANVLLWRQGEHWRGKVSDYGTAKFMQQTMTVDVYSFGVLLCEMCIRELPNPERRDRQVAMVKNKLNRALIRKCLQREPEARPSVQEIIDEQMEDLRIKYILLRDRVGRSVEKNMLSLGLTTKSTPIQVLRGELLESVPEAEQPTDLTKVAVVGIERKSLRLECPTEDMTRLSEEEINLLLAITSSEGRYQTYIDRKRLAFGRQLSPGSTVFVGVKGASKVLPGVVWYKGILPPSLGTWFGVELTKHPGSGTCDGTFRNKRYFTCLPDSGVFVGLDKLTPREDEDDLKSSKIAKKDENIRAKLKSSLKDSISSFWKGKHEQRSFQGTNGVLEIDERVVTFIKDIPARGTDERVGSGCGKLSGSQKFICKRDYAAFVPLTTVIPEKDFDGNPGKAAKQEAHGKREQIHEDEMHTKSMSCVNVPSGTSTESARKLRRTNSMTSAETELIMAAGESSKTDPQEFIEKQRQMLREFEGKNLPDNQDNDVIMHDEERTDSAENFHFKDDHFKNTPQDRSVNEGNKIITEQPGLSNGDRNYTNFNHQNTTQEHDDYVNIDKDGSETWIRKCERQEESKEHVQPATHLTSHRSPTSKDEVKQLQQGAHRNNGSVVTAKYVSDRKSSEIEEAMEVEMEKEMSSKDPSEKPYSHSHASALPRNDLAVNNGTGDSGIVSVENHYGMEVGSMVEVPMAHGVPRYGVIRWMGNMPQVKEKVVAGLELEEEESACSDGTFNKERYFTCPGGRGFFVLLENCRPDSRFANSPTTDVGLNAEQDFGSMPSPEFHGITTPPETLEDYHCGQMRGLQGHHNSCYLDATLFSMFAFTSVFDTLLHRHKKNDDLEEYDKVQSVLRNWIVNPLRMTGFVRADRLLALRQLLDQLSSTAGLINEEKDPEEFLNSLLQQVLKADPFLHLKPRDVLAKKGEGAFLYQIITDKDESVKIAQVQTMLEQSFISADLILSEVPSCLILQMPRFGNRYKMYDMILPNLELDVTHIVENVPRECTMCGHDVAQYECKKCYEIGLLKDGPGIASYCKGCNEKMHGHRKRQDHNPKPILLPRAHSLFSDEKNTVERQITIDKQKMDLFAVVCIETSHYVAFVKCGKDKKAPWCFFDSMADRKGERNGYNIPAVTRCPEALEWLSKTPEEIIAAKERGEMPEKVRRLLGDGYLCMYQNLDMTMYK</sequence>
<feature type="domain" description="USP" evidence="18">
    <location>
        <begin position="1135"/>
        <end position="1473"/>
    </location>
</feature>
<dbReference type="FunFam" id="3.90.70.10:FF:000009">
    <property type="entry name" value="Putative ubiquitin carboxyl-terminal hydrolase CYLD"/>
    <property type="match status" value="1"/>
</dbReference>
<dbReference type="GO" id="GO:0005813">
    <property type="term" value="C:centrosome"/>
    <property type="evidence" value="ECO:0007669"/>
    <property type="project" value="UniProtKB-SubCell"/>
</dbReference>
<evidence type="ECO:0000256" key="6">
    <source>
        <dbReference type="ARBA" id="ARBA00022490"/>
    </source>
</evidence>
<dbReference type="InterPro" id="IPR036859">
    <property type="entry name" value="CAP-Gly_dom_sf"/>
</dbReference>
<evidence type="ECO:0000259" key="18">
    <source>
        <dbReference type="PROSITE" id="PS50235"/>
    </source>
</evidence>
<feature type="region of interest" description="Disordered" evidence="16">
    <location>
        <begin position="755"/>
        <end position="777"/>
    </location>
</feature>
<accession>A0AAU9XRD5</accession>
<evidence type="ECO:0000313" key="20">
    <source>
        <dbReference type="EMBL" id="CAH3154466.1"/>
    </source>
</evidence>
<dbReference type="InterPro" id="IPR028889">
    <property type="entry name" value="USP"/>
</dbReference>
<dbReference type="InterPro" id="IPR011009">
    <property type="entry name" value="Kinase-like_dom_sf"/>
</dbReference>
<keyword evidence="9" id="KW-0479">Metal-binding</keyword>
<evidence type="ECO:0000256" key="4">
    <source>
        <dbReference type="ARBA" id="ARBA00009085"/>
    </source>
</evidence>
<dbReference type="PROSITE" id="PS00107">
    <property type="entry name" value="PROTEIN_KINASE_ATP"/>
    <property type="match status" value="1"/>
</dbReference>
<dbReference type="GO" id="GO:0004843">
    <property type="term" value="F:cysteine-type deubiquitinase activity"/>
    <property type="evidence" value="ECO:0007669"/>
    <property type="project" value="UniProtKB-EC"/>
</dbReference>
<evidence type="ECO:0000256" key="9">
    <source>
        <dbReference type="ARBA" id="ARBA00022723"/>
    </source>
</evidence>
<evidence type="ECO:0000256" key="2">
    <source>
        <dbReference type="ARBA" id="ARBA00004300"/>
    </source>
</evidence>
<evidence type="ECO:0000256" key="16">
    <source>
        <dbReference type="SAM" id="MobiDB-lite"/>
    </source>
</evidence>
<keyword evidence="21" id="KW-1185">Reference proteome</keyword>
<feature type="region of interest" description="Disordered" evidence="16">
    <location>
        <begin position="904"/>
        <end position="930"/>
    </location>
</feature>
<dbReference type="SMART" id="SM01052">
    <property type="entry name" value="CAP_GLY"/>
    <property type="match status" value="2"/>
</dbReference>
<feature type="region of interest" description="Disordered" evidence="16">
    <location>
        <begin position="840"/>
        <end position="873"/>
    </location>
</feature>
<dbReference type="Gene3D" id="2.30.30.190">
    <property type="entry name" value="CAP Gly-rich-like domain"/>
    <property type="match status" value="2"/>
</dbReference>
<dbReference type="EC" id="3.4.19.12" evidence="5"/>
<feature type="domain" description="Protein kinase" evidence="17">
    <location>
        <begin position="215"/>
        <end position="434"/>
    </location>
</feature>
<feature type="compositionally biased region" description="Basic and acidic residues" evidence="16">
    <location>
        <begin position="904"/>
        <end position="913"/>
    </location>
</feature>
<evidence type="ECO:0000256" key="13">
    <source>
        <dbReference type="ARBA" id="ARBA00022833"/>
    </source>
</evidence>
<dbReference type="InterPro" id="IPR000719">
    <property type="entry name" value="Prot_kinase_dom"/>
</dbReference>
<evidence type="ECO:0000256" key="14">
    <source>
        <dbReference type="PROSITE-ProRule" id="PRU10141"/>
    </source>
</evidence>
<dbReference type="InterPro" id="IPR038765">
    <property type="entry name" value="Papain-like_cys_pep_sf"/>
</dbReference>
<feature type="region of interest" description="Disordered" evidence="16">
    <location>
        <begin position="969"/>
        <end position="995"/>
    </location>
</feature>